<sequence length="47" mass="5461">MITMYDSDIAREQASEAGVDAFVENGIAMEDLVEKIRQVHRKRRQRP</sequence>
<dbReference type="InterPro" id="IPR011006">
    <property type="entry name" value="CheY-like_superfamily"/>
</dbReference>
<dbReference type="EMBL" id="LAZR01022712">
    <property type="protein sequence ID" value="KKL80919.1"/>
    <property type="molecule type" value="Genomic_DNA"/>
</dbReference>
<dbReference type="GO" id="GO:0000160">
    <property type="term" value="P:phosphorelay signal transduction system"/>
    <property type="evidence" value="ECO:0007669"/>
    <property type="project" value="InterPro"/>
</dbReference>
<feature type="domain" description="Response regulatory" evidence="1">
    <location>
        <begin position="1"/>
        <end position="40"/>
    </location>
</feature>
<comment type="caution">
    <text evidence="2">The sequence shown here is derived from an EMBL/GenBank/DDBJ whole genome shotgun (WGS) entry which is preliminary data.</text>
</comment>
<accession>A0A0F9F3D4</accession>
<dbReference type="AlphaFoldDB" id="A0A0F9F3D4"/>
<dbReference type="PROSITE" id="PS50110">
    <property type="entry name" value="RESPONSE_REGULATORY"/>
    <property type="match status" value="1"/>
</dbReference>
<dbReference type="SUPFAM" id="SSF52172">
    <property type="entry name" value="CheY-like"/>
    <property type="match status" value="1"/>
</dbReference>
<reference evidence="2" key="1">
    <citation type="journal article" date="2015" name="Nature">
        <title>Complex archaea that bridge the gap between prokaryotes and eukaryotes.</title>
        <authorList>
            <person name="Spang A."/>
            <person name="Saw J.H."/>
            <person name="Jorgensen S.L."/>
            <person name="Zaremba-Niedzwiedzka K."/>
            <person name="Martijn J."/>
            <person name="Lind A.E."/>
            <person name="van Eijk R."/>
            <person name="Schleper C."/>
            <person name="Guy L."/>
            <person name="Ettema T.J."/>
        </authorList>
    </citation>
    <scope>NUCLEOTIDE SEQUENCE</scope>
</reference>
<dbReference type="InterPro" id="IPR001789">
    <property type="entry name" value="Sig_transdc_resp-reg_receiver"/>
</dbReference>
<name>A0A0F9F3D4_9ZZZZ</name>
<dbReference type="Gene3D" id="3.40.50.2300">
    <property type="match status" value="1"/>
</dbReference>
<evidence type="ECO:0000259" key="1">
    <source>
        <dbReference type="PROSITE" id="PS50110"/>
    </source>
</evidence>
<gene>
    <name evidence="2" type="ORF">LCGC14_1999930</name>
</gene>
<proteinExistence type="predicted"/>
<evidence type="ECO:0000313" key="2">
    <source>
        <dbReference type="EMBL" id="KKL80919.1"/>
    </source>
</evidence>
<protein>
    <recommendedName>
        <fullName evidence="1">Response regulatory domain-containing protein</fullName>
    </recommendedName>
</protein>
<organism evidence="2">
    <name type="scientific">marine sediment metagenome</name>
    <dbReference type="NCBI Taxonomy" id="412755"/>
    <lineage>
        <taxon>unclassified sequences</taxon>
        <taxon>metagenomes</taxon>
        <taxon>ecological metagenomes</taxon>
    </lineage>
</organism>